<dbReference type="SUPFAM" id="SSF56672">
    <property type="entry name" value="DNA/RNA polymerases"/>
    <property type="match status" value="1"/>
</dbReference>
<protein>
    <recommendedName>
        <fullName evidence="6">Retrovirus-related Pol polyprotein from type-1 retrotransposable element R1</fullName>
    </recommendedName>
</protein>
<name>A0A4Y2QBY0_ARAVE</name>
<gene>
    <name evidence="4" type="primary">R1A1-elementORF2_476</name>
    <name evidence="4" type="ORF">AVEN_271542_1</name>
</gene>
<dbReference type="OrthoDB" id="411871at2759"/>
<dbReference type="CDD" id="cd09276">
    <property type="entry name" value="Rnase_HI_RT_non_LTR"/>
    <property type="match status" value="1"/>
</dbReference>
<dbReference type="PROSITE" id="PS50878">
    <property type="entry name" value="RT_POL"/>
    <property type="match status" value="1"/>
</dbReference>
<dbReference type="GO" id="GO:0042575">
    <property type="term" value="C:DNA polymerase complex"/>
    <property type="evidence" value="ECO:0007669"/>
    <property type="project" value="UniProtKB-ARBA"/>
</dbReference>
<reference evidence="4 5" key="1">
    <citation type="journal article" date="2019" name="Sci. Rep.">
        <title>Orb-weaving spider Araneus ventricosus genome elucidates the spidroin gene catalogue.</title>
        <authorList>
            <person name="Kono N."/>
            <person name="Nakamura H."/>
            <person name="Ohtoshi R."/>
            <person name="Moran D.A.P."/>
            <person name="Shinohara A."/>
            <person name="Yoshida Y."/>
            <person name="Fujiwara M."/>
            <person name="Mori M."/>
            <person name="Tomita M."/>
            <person name="Arakawa K."/>
        </authorList>
    </citation>
    <scope>NUCLEOTIDE SEQUENCE [LARGE SCALE GENOMIC DNA]</scope>
</reference>
<organism evidence="4 5">
    <name type="scientific">Araneus ventricosus</name>
    <name type="common">Orbweaver spider</name>
    <name type="synonym">Epeira ventricosa</name>
    <dbReference type="NCBI Taxonomy" id="182803"/>
    <lineage>
        <taxon>Eukaryota</taxon>
        <taxon>Metazoa</taxon>
        <taxon>Ecdysozoa</taxon>
        <taxon>Arthropoda</taxon>
        <taxon>Chelicerata</taxon>
        <taxon>Arachnida</taxon>
        <taxon>Araneae</taxon>
        <taxon>Araneomorphae</taxon>
        <taxon>Entelegynae</taxon>
        <taxon>Araneoidea</taxon>
        <taxon>Araneidae</taxon>
        <taxon>Araneus</taxon>
    </lineage>
</organism>
<dbReference type="GO" id="GO:0071897">
    <property type="term" value="P:DNA biosynthetic process"/>
    <property type="evidence" value="ECO:0007669"/>
    <property type="project" value="UniProtKB-ARBA"/>
</dbReference>
<evidence type="ECO:0000313" key="5">
    <source>
        <dbReference type="Proteomes" id="UP000499080"/>
    </source>
</evidence>
<evidence type="ECO:0000259" key="2">
    <source>
        <dbReference type="PROSITE" id="PS50878"/>
    </source>
</evidence>
<dbReference type="InterPro" id="IPR036397">
    <property type="entry name" value="RNaseH_sf"/>
</dbReference>
<dbReference type="PROSITE" id="PS50879">
    <property type="entry name" value="RNASE_H_1"/>
    <property type="match status" value="1"/>
</dbReference>
<dbReference type="AlphaFoldDB" id="A0A4Y2QBY0"/>
<dbReference type="GO" id="GO:0004523">
    <property type="term" value="F:RNA-DNA hybrid ribonuclease activity"/>
    <property type="evidence" value="ECO:0007669"/>
    <property type="project" value="InterPro"/>
</dbReference>
<evidence type="ECO:0000313" key="4">
    <source>
        <dbReference type="EMBL" id="GBN60137.1"/>
    </source>
</evidence>
<accession>A0A4Y2QBY0</accession>
<proteinExistence type="predicted"/>
<dbReference type="InterPro" id="IPR043502">
    <property type="entry name" value="DNA/RNA_pol_sf"/>
</dbReference>
<dbReference type="Pfam" id="PF00075">
    <property type="entry name" value="RNase_H"/>
    <property type="match status" value="1"/>
</dbReference>
<dbReference type="EMBL" id="BGPR01013322">
    <property type="protein sequence ID" value="GBN60137.1"/>
    <property type="molecule type" value="Genomic_DNA"/>
</dbReference>
<dbReference type="Pfam" id="PF00078">
    <property type="entry name" value="RVT_1"/>
    <property type="match status" value="1"/>
</dbReference>
<dbReference type="InterPro" id="IPR000477">
    <property type="entry name" value="RT_dom"/>
</dbReference>
<comment type="caution">
    <text evidence="4">The sequence shown here is derived from an EMBL/GenBank/DDBJ whole genome shotgun (WGS) entry which is preliminary data.</text>
</comment>
<dbReference type="InterPro" id="IPR002156">
    <property type="entry name" value="RNaseH_domain"/>
</dbReference>
<keyword evidence="1" id="KW-0812">Transmembrane</keyword>
<dbReference type="GO" id="GO:0003676">
    <property type="term" value="F:nucleic acid binding"/>
    <property type="evidence" value="ECO:0007669"/>
    <property type="project" value="InterPro"/>
</dbReference>
<dbReference type="Proteomes" id="UP000499080">
    <property type="component" value="Unassembled WGS sequence"/>
</dbReference>
<feature type="domain" description="RNase H type-1" evidence="3">
    <location>
        <begin position="322"/>
        <end position="451"/>
    </location>
</feature>
<sequence length="622" mass="72954">MISLDIKNAFNSIKWADLINLLQKYNIPSKLVKIFDSFLKDRSVILNNGDRWNYNIGVPQGSSCGPILWLLVANEALDLFLEQENFLVQAFADDFVILLKASASYRFTEMSKEIMLKFESWATKYNLVFSENKSKHIMFKVKKTITHFPGIYLYGKRISYTNELKYLGIVFDPNQSFMIHLDRIQEKIVRLNEKLRRITRATWGLRPEMVKEIYLSILERIILYGVEIWYRDRVKMNAKLLQIQRYPLLSITKAYRTTSNEALQILSGCVPIDLKAQMIVEMDSNIRGVALSDNTHSIDFEIEERIKPWEISRISWDYFTNMCNRFSVFTDGSKMNGKVGSAFVIYLGEDEIDSFTYRLSDNSSVFMAEVFAINKALDEIILRNLDHVDLITDSRSALMALDSPSEKRVYVNSIKRKIVNYSGEINLKWVRAHKGTKGNERADYLAKLAIEKQEIDCLFHETRTEMRLRVKQNMIQSWQTRWDSSKNGKVTREYFKKVCVKRVKGDFYLNQIYTGHGVFRTHQYRFFGKTNVCHCGDEIGDMQHVLLKCRLWSIQRNQLKIKLNNSLNILLGQEKFRIFCRFVIQSLLNLEIETLSPFLFIILFVTVEEPLIFIVLLYYYFL</sequence>
<keyword evidence="1" id="KW-0472">Membrane</keyword>
<dbReference type="SUPFAM" id="SSF53098">
    <property type="entry name" value="Ribonuclease H-like"/>
    <property type="match status" value="1"/>
</dbReference>
<evidence type="ECO:0000256" key="1">
    <source>
        <dbReference type="SAM" id="Phobius"/>
    </source>
</evidence>
<dbReference type="InterPro" id="IPR012337">
    <property type="entry name" value="RNaseH-like_sf"/>
</dbReference>
<keyword evidence="1" id="KW-1133">Transmembrane helix</keyword>
<dbReference type="Gene3D" id="3.30.420.10">
    <property type="entry name" value="Ribonuclease H-like superfamily/Ribonuclease H"/>
    <property type="match status" value="1"/>
</dbReference>
<keyword evidence="5" id="KW-1185">Reference proteome</keyword>
<feature type="domain" description="Reverse transcriptase" evidence="2">
    <location>
        <begin position="1"/>
        <end position="153"/>
    </location>
</feature>
<dbReference type="PANTHER" id="PTHR19446">
    <property type="entry name" value="REVERSE TRANSCRIPTASES"/>
    <property type="match status" value="1"/>
</dbReference>
<evidence type="ECO:0008006" key="6">
    <source>
        <dbReference type="Google" id="ProtNLM"/>
    </source>
</evidence>
<feature type="transmembrane region" description="Helical" evidence="1">
    <location>
        <begin position="598"/>
        <end position="621"/>
    </location>
</feature>
<evidence type="ECO:0000259" key="3">
    <source>
        <dbReference type="PROSITE" id="PS50879"/>
    </source>
</evidence>